<reference evidence="2 3" key="1">
    <citation type="submission" date="2019-09" db="EMBL/GenBank/DDBJ databases">
        <title>Genome sequencing of Lactobacillus acetotolerans.</title>
        <authorList>
            <person name="Kim K."/>
        </authorList>
    </citation>
    <scope>NUCLEOTIDE SEQUENCE [LARGE SCALE GENOMIC DNA]</scope>
    <source>
        <strain evidence="2 3">LA749</strain>
    </source>
</reference>
<dbReference type="CDD" id="cd09645">
    <property type="entry name" value="Cas5_I-E"/>
    <property type="match status" value="1"/>
</dbReference>
<gene>
    <name evidence="2" type="primary">cas5e</name>
    <name evidence="2" type="ORF">LA749_07175</name>
</gene>
<name>A0A5P5ZL38_9LACO</name>
<dbReference type="GO" id="GO:0051607">
    <property type="term" value="P:defense response to virus"/>
    <property type="evidence" value="ECO:0007669"/>
    <property type="project" value="UniProtKB-KW"/>
</dbReference>
<dbReference type="NCBIfam" id="TIGR02593">
    <property type="entry name" value="CRISPR_cas5"/>
    <property type="match status" value="1"/>
</dbReference>
<evidence type="ECO:0000256" key="1">
    <source>
        <dbReference type="ARBA" id="ARBA00023118"/>
    </source>
</evidence>
<sequence length="239" mass="27068">MKTITLRLTAPLQSYGDQATFNYRTSTSYPTKSAIIGIVAAALGYSRDDNRISKLNDLQVAVRIDQPGTTMTDFQTVRYSQSKGAKLTYRDYLQDAVFIAAIGSSNDELIDKIVDALHFPTYQLYLGRRSNPPAGPLKINVKKDVNPLEVLTNLEWRASDWFKKRYGAEHFQADIIADAVLLPDHSSTLVRDKVGSFSQNNRYHQYRPICETSVELKNPFYKPGDTSHDIMSFLSKRFD</sequence>
<dbReference type="EMBL" id="CP044496">
    <property type="protein sequence ID" value="QFG51772.1"/>
    <property type="molecule type" value="Genomic_DNA"/>
</dbReference>
<keyword evidence="1" id="KW-0051">Antiviral defense</keyword>
<evidence type="ECO:0000313" key="2">
    <source>
        <dbReference type="EMBL" id="QFG51772.1"/>
    </source>
</evidence>
<dbReference type="Pfam" id="PF09704">
    <property type="entry name" value="Cas_Cas5d"/>
    <property type="match status" value="1"/>
</dbReference>
<dbReference type="GeneID" id="78212765"/>
<evidence type="ECO:0000313" key="3">
    <source>
        <dbReference type="Proteomes" id="UP000325393"/>
    </source>
</evidence>
<dbReference type="Gene3D" id="3.30.70.2660">
    <property type="match status" value="1"/>
</dbReference>
<protein>
    <submittedName>
        <fullName evidence="2">Type I-E CRISPR-associated protein Cas5/CasD</fullName>
    </submittedName>
</protein>
<dbReference type="NCBIfam" id="TIGR01868">
    <property type="entry name" value="casD_Cas5e"/>
    <property type="match status" value="1"/>
</dbReference>
<accession>A0A5P5ZL38</accession>
<dbReference type="InterPro" id="IPR021124">
    <property type="entry name" value="CRISPR-assoc_prot_Cas5"/>
</dbReference>
<dbReference type="GO" id="GO:0003723">
    <property type="term" value="F:RNA binding"/>
    <property type="evidence" value="ECO:0007669"/>
    <property type="project" value="InterPro"/>
</dbReference>
<dbReference type="Proteomes" id="UP000325393">
    <property type="component" value="Chromosome"/>
</dbReference>
<dbReference type="InterPro" id="IPR013422">
    <property type="entry name" value="CRISPR-assoc_prot_Cas5_N"/>
</dbReference>
<proteinExistence type="predicted"/>
<dbReference type="GO" id="GO:0043571">
    <property type="term" value="P:maintenance of CRISPR repeat elements"/>
    <property type="evidence" value="ECO:0007669"/>
    <property type="project" value="InterPro"/>
</dbReference>
<organism evidence="2 3">
    <name type="scientific">Lactobacillus acetotolerans</name>
    <dbReference type="NCBI Taxonomy" id="1600"/>
    <lineage>
        <taxon>Bacteria</taxon>
        <taxon>Bacillati</taxon>
        <taxon>Bacillota</taxon>
        <taxon>Bacilli</taxon>
        <taxon>Lactobacillales</taxon>
        <taxon>Lactobacillaceae</taxon>
        <taxon>Lactobacillus</taxon>
    </lineage>
</organism>
<dbReference type="InterPro" id="IPR010147">
    <property type="entry name" value="CRISPR-assoc_prot_CasD"/>
</dbReference>
<dbReference type="RefSeq" id="WP_056970611.1">
    <property type="nucleotide sequence ID" value="NZ_CP044496.1"/>
</dbReference>
<dbReference type="AlphaFoldDB" id="A0A5P5ZL38"/>